<evidence type="ECO:0008006" key="4">
    <source>
        <dbReference type="Google" id="ProtNLM"/>
    </source>
</evidence>
<organism evidence="2 3">
    <name type="scientific">Faecousia intestinalis</name>
    <dbReference type="NCBI Taxonomy" id="3133167"/>
    <lineage>
        <taxon>Bacteria</taxon>
        <taxon>Bacillati</taxon>
        <taxon>Bacillota</taxon>
        <taxon>Clostridia</taxon>
        <taxon>Eubacteriales</taxon>
        <taxon>Oscillospiraceae</taxon>
        <taxon>Faecousia</taxon>
    </lineage>
</organism>
<name>A0ABV1G3V4_9FIRM</name>
<dbReference type="Gene3D" id="3.60.21.10">
    <property type="match status" value="1"/>
</dbReference>
<dbReference type="SUPFAM" id="SSF56300">
    <property type="entry name" value="Metallo-dependent phosphatases"/>
    <property type="match status" value="1"/>
</dbReference>
<dbReference type="InterPro" id="IPR029052">
    <property type="entry name" value="Metallo-depent_PP-like"/>
</dbReference>
<dbReference type="EMBL" id="JBBMFF010000117">
    <property type="protein sequence ID" value="MEQ2510076.1"/>
    <property type="molecule type" value="Genomic_DNA"/>
</dbReference>
<gene>
    <name evidence="2" type="ORF">WMO66_02230</name>
</gene>
<protein>
    <recommendedName>
        <fullName evidence="4">Phosphoesterase</fullName>
    </recommendedName>
</protein>
<reference evidence="2 3" key="1">
    <citation type="submission" date="2024-03" db="EMBL/GenBank/DDBJ databases">
        <title>Human intestinal bacterial collection.</title>
        <authorList>
            <person name="Pauvert C."/>
            <person name="Hitch T.C.A."/>
            <person name="Clavel T."/>
        </authorList>
    </citation>
    <scope>NUCLEOTIDE SEQUENCE [LARGE SCALE GENOMIC DNA]</scope>
    <source>
        <strain evidence="2 3">CLA-AA-H192</strain>
    </source>
</reference>
<dbReference type="Proteomes" id="UP001491552">
    <property type="component" value="Unassembled WGS sequence"/>
</dbReference>
<accession>A0ABV1G3V4</accession>
<comment type="caution">
    <text evidence="2">The sequence shown here is derived from an EMBL/GenBank/DDBJ whole genome shotgun (WGS) entry which is preliminary data.</text>
</comment>
<dbReference type="RefSeq" id="WP_349134779.1">
    <property type="nucleotide sequence ID" value="NZ_JBBMFF010000117.1"/>
</dbReference>
<sequence length="207" mass="23729">MIFYTADLHLGYFPILHDTARPFSGVPEMDEALIANWNARVGADDSVYIVGDFSYNGGEAPTQYLSRLNGRLHLIRGNHDTGLNHAERLLDYCDSVTDFLEIDDGGTHILLCHYPILHEKGGYMIHGHIHNQRNHAYEILKTLPRVLNAGVDINFYRPVPLDELVENNRKYYSEEYPELFPVPPRPDRSAPGLMPRKPDFRPLPQRH</sequence>
<proteinExistence type="predicted"/>
<feature type="region of interest" description="Disordered" evidence="1">
    <location>
        <begin position="178"/>
        <end position="207"/>
    </location>
</feature>
<evidence type="ECO:0000313" key="2">
    <source>
        <dbReference type="EMBL" id="MEQ2510076.1"/>
    </source>
</evidence>
<keyword evidence="3" id="KW-1185">Reference proteome</keyword>
<evidence type="ECO:0000256" key="1">
    <source>
        <dbReference type="SAM" id="MobiDB-lite"/>
    </source>
</evidence>
<evidence type="ECO:0000313" key="3">
    <source>
        <dbReference type="Proteomes" id="UP001491552"/>
    </source>
</evidence>